<protein>
    <submittedName>
        <fullName evidence="1">Uncharacterized protein</fullName>
    </submittedName>
</protein>
<evidence type="ECO:0000313" key="1">
    <source>
        <dbReference type="EMBL" id="EEN83087.1"/>
    </source>
</evidence>
<gene>
    <name evidence="1" type="ORF">POREN0001_0754</name>
</gene>
<keyword evidence="2" id="KW-1185">Reference proteome</keyword>
<dbReference type="AlphaFoldDB" id="C3J9K3"/>
<proteinExistence type="predicted"/>
<accession>C3J9K3</accession>
<comment type="caution">
    <text evidence="1">The sequence shown here is derived from an EMBL/GenBank/DDBJ whole genome shotgun (WGS) entry which is preliminary data.</text>
</comment>
<evidence type="ECO:0000313" key="2">
    <source>
        <dbReference type="Proteomes" id="UP000004295"/>
    </source>
</evidence>
<name>C3J9K3_POREA</name>
<dbReference type="Proteomes" id="UP000004295">
    <property type="component" value="Unassembled WGS sequence"/>
</dbReference>
<reference evidence="1 2" key="1">
    <citation type="submission" date="2009-04" db="EMBL/GenBank/DDBJ databases">
        <authorList>
            <person name="Sebastian Y."/>
            <person name="Madupu R."/>
            <person name="Durkin A.S."/>
            <person name="Torralba M."/>
            <person name="Methe B."/>
            <person name="Sutton G.G."/>
            <person name="Strausberg R.L."/>
            <person name="Nelson K.E."/>
        </authorList>
    </citation>
    <scope>NUCLEOTIDE SEQUENCE [LARGE SCALE GENOMIC DNA]</scope>
    <source>
        <strain evidence="2">ATCC 35406 / BCRC 14492 / JCM 8526 / NCTC 13058 / HG 370</strain>
    </source>
</reference>
<dbReference type="STRING" id="553175.POREN0001_0754"/>
<dbReference type="EMBL" id="ACNN01000014">
    <property type="protein sequence ID" value="EEN83087.1"/>
    <property type="molecule type" value="Genomic_DNA"/>
</dbReference>
<organism evidence="1 2">
    <name type="scientific">Porphyromonas endodontalis (strain ATCC 35406 / DSM 24491 / JCM 8526 / CCUG 16442 / BCRC 14492 / NCTC 13058 / HG 370)</name>
    <name type="common">Bacteroides endodontalis</name>
    <dbReference type="NCBI Taxonomy" id="553175"/>
    <lineage>
        <taxon>Bacteria</taxon>
        <taxon>Pseudomonadati</taxon>
        <taxon>Bacteroidota</taxon>
        <taxon>Bacteroidia</taxon>
        <taxon>Bacteroidales</taxon>
        <taxon>Porphyromonadaceae</taxon>
        <taxon>Porphyromonas</taxon>
    </lineage>
</organism>
<sequence>MRRVIQGKELHIRTQLRAFAKNYLLLSFGESIFTPCAKGL</sequence>